<evidence type="ECO:0000313" key="2">
    <source>
        <dbReference type="EMBL" id="AES61028.2"/>
    </source>
</evidence>
<dbReference type="HOGENOM" id="CLU_2516003_0_0_1"/>
<evidence type="ECO:0000313" key="4">
    <source>
        <dbReference type="Proteomes" id="UP000002051"/>
    </source>
</evidence>
<dbReference type="AlphaFoldDB" id="G7I3X4"/>
<reference evidence="2 4" key="2">
    <citation type="journal article" date="2014" name="BMC Genomics">
        <title>An improved genome release (version Mt4.0) for the model legume Medicago truncatula.</title>
        <authorList>
            <person name="Tang H."/>
            <person name="Krishnakumar V."/>
            <person name="Bidwell S."/>
            <person name="Rosen B."/>
            <person name="Chan A."/>
            <person name="Zhou S."/>
            <person name="Gentzbittel L."/>
            <person name="Childs K.L."/>
            <person name="Yandell M."/>
            <person name="Gundlach H."/>
            <person name="Mayer K.F."/>
            <person name="Schwartz D.C."/>
            <person name="Town C.D."/>
        </authorList>
    </citation>
    <scope>GENOME REANNOTATION</scope>
    <source>
        <strain evidence="3 4">cv. Jemalong A17</strain>
    </source>
</reference>
<dbReference type="EMBL" id="CM001217">
    <property type="protein sequence ID" value="AES61028.2"/>
    <property type="molecule type" value="Genomic_DNA"/>
</dbReference>
<evidence type="ECO:0000313" key="3">
    <source>
        <dbReference type="EnsemblPlants" id="AES61028"/>
    </source>
</evidence>
<reference evidence="2 4" key="1">
    <citation type="journal article" date="2011" name="Nature">
        <title>The Medicago genome provides insight into the evolution of rhizobial symbioses.</title>
        <authorList>
            <person name="Young N.D."/>
            <person name="Debelle F."/>
            <person name="Oldroyd G.E."/>
            <person name="Geurts R."/>
            <person name="Cannon S.B."/>
            <person name="Udvardi M.K."/>
            <person name="Benedito V.A."/>
            <person name="Mayer K.F."/>
            <person name="Gouzy J."/>
            <person name="Schoof H."/>
            <person name="Van de Peer Y."/>
            <person name="Proost S."/>
            <person name="Cook D.R."/>
            <person name="Meyers B.C."/>
            <person name="Spannagl M."/>
            <person name="Cheung F."/>
            <person name="De Mita S."/>
            <person name="Krishnakumar V."/>
            <person name="Gundlach H."/>
            <person name="Zhou S."/>
            <person name="Mudge J."/>
            <person name="Bharti A.K."/>
            <person name="Murray J.D."/>
            <person name="Naoumkina M.A."/>
            <person name="Rosen B."/>
            <person name="Silverstein K.A."/>
            <person name="Tang H."/>
            <person name="Rombauts S."/>
            <person name="Zhao P.X."/>
            <person name="Zhou P."/>
            <person name="Barbe V."/>
            <person name="Bardou P."/>
            <person name="Bechner M."/>
            <person name="Bellec A."/>
            <person name="Berger A."/>
            <person name="Berges H."/>
            <person name="Bidwell S."/>
            <person name="Bisseling T."/>
            <person name="Choisne N."/>
            <person name="Couloux A."/>
            <person name="Denny R."/>
            <person name="Deshpande S."/>
            <person name="Dai X."/>
            <person name="Doyle J.J."/>
            <person name="Dudez A.M."/>
            <person name="Farmer A.D."/>
            <person name="Fouteau S."/>
            <person name="Franken C."/>
            <person name="Gibelin C."/>
            <person name="Gish J."/>
            <person name="Goldstein S."/>
            <person name="Gonzalez A.J."/>
            <person name="Green P.J."/>
            <person name="Hallab A."/>
            <person name="Hartog M."/>
            <person name="Hua A."/>
            <person name="Humphray S.J."/>
            <person name="Jeong D.H."/>
            <person name="Jing Y."/>
            <person name="Jocker A."/>
            <person name="Kenton S.M."/>
            <person name="Kim D.J."/>
            <person name="Klee K."/>
            <person name="Lai H."/>
            <person name="Lang C."/>
            <person name="Lin S."/>
            <person name="Macmil S.L."/>
            <person name="Magdelenat G."/>
            <person name="Matthews L."/>
            <person name="McCorrison J."/>
            <person name="Monaghan E.L."/>
            <person name="Mun J.H."/>
            <person name="Najar F.Z."/>
            <person name="Nicholson C."/>
            <person name="Noirot C."/>
            <person name="O'Bleness M."/>
            <person name="Paule C.R."/>
            <person name="Poulain J."/>
            <person name="Prion F."/>
            <person name="Qin B."/>
            <person name="Qu C."/>
            <person name="Retzel E.F."/>
            <person name="Riddle C."/>
            <person name="Sallet E."/>
            <person name="Samain S."/>
            <person name="Samson N."/>
            <person name="Sanders I."/>
            <person name="Saurat O."/>
            <person name="Scarpelli C."/>
            <person name="Schiex T."/>
            <person name="Segurens B."/>
            <person name="Severin A.J."/>
            <person name="Sherrier D.J."/>
            <person name="Shi R."/>
            <person name="Sims S."/>
            <person name="Singer S.R."/>
            <person name="Sinharoy S."/>
            <person name="Sterck L."/>
            <person name="Viollet A."/>
            <person name="Wang B.B."/>
            <person name="Wang K."/>
            <person name="Wang M."/>
            <person name="Wang X."/>
            <person name="Warfsmann J."/>
            <person name="Weissenbach J."/>
            <person name="White D.D."/>
            <person name="White J.D."/>
            <person name="Wiley G.B."/>
            <person name="Wincker P."/>
            <person name="Xing Y."/>
            <person name="Yang L."/>
            <person name="Yao Z."/>
            <person name="Ying F."/>
            <person name="Zhai J."/>
            <person name="Zhou L."/>
            <person name="Zuber A."/>
            <person name="Denarie J."/>
            <person name="Dixon R.A."/>
            <person name="May G.D."/>
            <person name="Schwartz D.C."/>
            <person name="Rogers J."/>
            <person name="Quetier F."/>
            <person name="Town C.D."/>
            <person name="Roe B.A."/>
        </authorList>
    </citation>
    <scope>NUCLEOTIDE SEQUENCE [LARGE SCALE GENOMIC DNA]</scope>
    <source>
        <strain evidence="2">A17</strain>
        <strain evidence="3 4">cv. Jemalong A17</strain>
    </source>
</reference>
<organism evidence="2 4">
    <name type="scientific">Medicago truncatula</name>
    <name type="common">Barrel medic</name>
    <name type="synonym">Medicago tribuloides</name>
    <dbReference type="NCBI Taxonomy" id="3880"/>
    <lineage>
        <taxon>Eukaryota</taxon>
        <taxon>Viridiplantae</taxon>
        <taxon>Streptophyta</taxon>
        <taxon>Embryophyta</taxon>
        <taxon>Tracheophyta</taxon>
        <taxon>Spermatophyta</taxon>
        <taxon>Magnoliopsida</taxon>
        <taxon>eudicotyledons</taxon>
        <taxon>Gunneridae</taxon>
        <taxon>Pentapetalae</taxon>
        <taxon>rosids</taxon>
        <taxon>fabids</taxon>
        <taxon>Fabales</taxon>
        <taxon>Fabaceae</taxon>
        <taxon>Papilionoideae</taxon>
        <taxon>50 kb inversion clade</taxon>
        <taxon>NPAAA clade</taxon>
        <taxon>Hologalegina</taxon>
        <taxon>IRL clade</taxon>
        <taxon>Trifolieae</taxon>
        <taxon>Medicago</taxon>
    </lineage>
</organism>
<gene>
    <name evidence="2" type="ordered locus">MTR_1g075130</name>
</gene>
<feature type="region of interest" description="Disordered" evidence="1">
    <location>
        <begin position="1"/>
        <end position="21"/>
    </location>
</feature>
<dbReference type="EnsemblPlants" id="AES61028">
    <property type="protein sequence ID" value="AES61028"/>
    <property type="gene ID" value="MTR_1g075130"/>
</dbReference>
<evidence type="ECO:0000256" key="1">
    <source>
        <dbReference type="SAM" id="MobiDB-lite"/>
    </source>
</evidence>
<accession>G7I3X4</accession>
<reference evidence="3" key="3">
    <citation type="submission" date="2015-04" db="UniProtKB">
        <authorList>
            <consortium name="EnsemblPlants"/>
        </authorList>
    </citation>
    <scope>IDENTIFICATION</scope>
    <source>
        <strain evidence="3">cv. Jemalong A17</strain>
    </source>
</reference>
<proteinExistence type="predicted"/>
<sequence length="85" mass="9536">MEIPTPIETPTSMEIPTPIETPTPMETLTPMDEFPQKLLNLYESEKEENESSPDYDKMNNFIPSDEIGLGCIRLKTNDTSTGQDG</sequence>
<protein>
    <submittedName>
        <fullName evidence="2 3">Uncharacterized protein</fullName>
    </submittedName>
</protein>
<keyword evidence="4" id="KW-1185">Reference proteome</keyword>
<dbReference type="Proteomes" id="UP000002051">
    <property type="component" value="Unassembled WGS sequence"/>
</dbReference>
<accession>A0A0C3UPJ1</accession>
<name>G7I3X4_MEDTR</name>
<dbReference type="PaxDb" id="3880-AES61028"/>